<evidence type="ECO:0000313" key="4">
    <source>
        <dbReference type="Proteomes" id="UP001519460"/>
    </source>
</evidence>
<proteinExistence type="predicted"/>
<feature type="chain" id="PRO_5044849086" evidence="2">
    <location>
        <begin position="24"/>
        <end position="167"/>
    </location>
</feature>
<protein>
    <submittedName>
        <fullName evidence="3">Uncharacterized protein</fullName>
    </submittedName>
</protein>
<gene>
    <name evidence="3" type="ORF">BaRGS_00037749</name>
</gene>
<keyword evidence="2" id="KW-0732">Signal</keyword>
<name>A0ABD0J823_9CAEN</name>
<keyword evidence="4" id="KW-1185">Reference proteome</keyword>
<comment type="caution">
    <text evidence="3">The sequence shown here is derived from an EMBL/GenBank/DDBJ whole genome shotgun (WGS) entry which is preliminary data.</text>
</comment>
<dbReference type="EMBL" id="JACVVK020000578">
    <property type="protein sequence ID" value="KAK7465091.1"/>
    <property type="molecule type" value="Genomic_DNA"/>
</dbReference>
<sequence>MDFRLAVLSVVFLWTRFIVPSRGQPTVQHASISWRPDHDHRSRCDSNIHLGDSHSPSIRHSLDLVLLELQKHSSETEDLHNNVRHLQHKSDENRLLLTQLPKRWTCWSRDSSKTPDVTVPGGLGMGGLTEEGREGGGDAETTLPMTTWTGISGSQILYPGHTYTHNT</sequence>
<feature type="signal peptide" evidence="2">
    <location>
        <begin position="1"/>
        <end position="23"/>
    </location>
</feature>
<evidence type="ECO:0000256" key="1">
    <source>
        <dbReference type="SAM" id="MobiDB-lite"/>
    </source>
</evidence>
<accession>A0ABD0J823</accession>
<evidence type="ECO:0000256" key="2">
    <source>
        <dbReference type="SAM" id="SignalP"/>
    </source>
</evidence>
<dbReference type="AlphaFoldDB" id="A0ABD0J823"/>
<reference evidence="3 4" key="1">
    <citation type="journal article" date="2023" name="Sci. Data">
        <title>Genome assembly of the Korean intertidal mud-creeper Batillaria attramentaria.</title>
        <authorList>
            <person name="Patra A.K."/>
            <person name="Ho P.T."/>
            <person name="Jun S."/>
            <person name="Lee S.J."/>
            <person name="Kim Y."/>
            <person name="Won Y.J."/>
        </authorList>
    </citation>
    <scope>NUCLEOTIDE SEQUENCE [LARGE SCALE GENOMIC DNA]</scope>
    <source>
        <strain evidence="3">Wonlab-2016</strain>
    </source>
</reference>
<dbReference type="Proteomes" id="UP001519460">
    <property type="component" value="Unassembled WGS sequence"/>
</dbReference>
<feature type="region of interest" description="Disordered" evidence="1">
    <location>
        <begin position="115"/>
        <end position="137"/>
    </location>
</feature>
<evidence type="ECO:0000313" key="3">
    <source>
        <dbReference type="EMBL" id="KAK7465091.1"/>
    </source>
</evidence>
<organism evidence="3 4">
    <name type="scientific">Batillaria attramentaria</name>
    <dbReference type="NCBI Taxonomy" id="370345"/>
    <lineage>
        <taxon>Eukaryota</taxon>
        <taxon>Metazoa</taxon>
        <taxon>Spiralia</taxon>
        <taxon>Lophotrochozoa</taxon>
        <taxon>Mollusca</taxon>
        <taxon>Gastropoda</taxon>
        <taxon>Caenogastropoda</taxon>
        <taxon>Sorbeoconcha</taxon>
        <taxon>Cerithioidea</taxon>
        <taxon>Batillariidae</taxon>
        <taxon>Batillaria</taxon>
    </lineage>
</organism>